<accession>A0A0F9BIC6</accession>
<comment type="caution">
    <text evidence="2">The sequence shown here is derived from an EMBL/GenBank/DDBJ whole genome shotgun (WGS) entry which is preliminary data.</text>
</comment>
<evidence type="ECO:0000256" key="1">
    <source>
        <dbReference type="SAM" id="MobiDB-lite"/>
    </source>
</evidence>
<evidence type="ECO:0000313" key="2">
    <source>
        <dbReference type="EMBL" id="KKK84141.1"/>
    </source>
</evidence>
<name>A0A0F9BIC6_9ZZZZ</name>
<protein>
    <submittedName>
        <fullName evidence="2">Uncharacterized protein</fullName>
    </submittedName>
</protein>
<sequence length="111" mass="11962">MGYNDKESSGIVCVVSRQAGTVAGTSVVISKRIAICGVKTVTAAKDWLKQPLKNLMPTRNKKSRTTSGTSVLESRDKQETGRKKAAKALIAALESDLAAAQRELKKAQRPY</sequence>
<feature type="region of interest" description="Disordered" evidence="1">
    <location>
        <begin position="54"/>
        <end position="85"/>
    </location>
</feature>
<feature type="compositionally biased region" description="Basic and acidic residues" evidence="1">
    <location>
        <begin position="73"/>
        <end position="82"/>
    </location>
</feature>
<organism evidence="2">
    <name type="scientific">marine sediment metagenome</name>
    <dbReference type="NCBI Taxonomy" id="412755"/>
    <lineage>
        <taxon>unclassified sequences</taxon>
        <taxon>metagenomes</taxon>
        <taxon>ecological metagenomes</taxon>
    </lineage>
</organism>
<dbReference type="AlphaFoldDB" id="A0A0F9BIC6"/>
<proteinExistence type="predicted"/>
<gene>
    <name evidence="2" type="ORF">LCGC14_2786350</name>
</gene>
<reference evidence="2" key="1">
    <citation type="journal article" date="2015" name="Nature">
        <title>Complex archaea that bridge the gap between prokaryotes and eukaryotes.</title>
        <authorList>
            <person name="Spang A."/>
            <person name="Saw J.H."/>
            <person name="Jorgensen S.L."/>
            <person name="Zaremba-Niedzwiedzka K."/>
            <person name="Martijn J."/>
            <person name="Lind A.E."/>
            <person name="van Eijk R."/>
            <person name="Schleper C."/>
            <person name="Guy L."/>
            <person name="Ettema T.J."/>
        </authorList>
    </citation>
    <scope>NUCLEOTIDE SEQUENCE</scope>
</reference>
<dbReference type="EMBL" id="LAZR01051904">
    <property type="protein sequence ID" value="KKK84141.1"/>
    <property type="molecule type" value="Genomic_DNA"/>
</dbReference>